<feature type="signal peptide" evidence="1">
    <location>
        <begin position="1"/>
        <end position="28"/>
    </location>
</feature>
<dbReference type="InterPro" id="IPR011990">
    <property type="entry name" value="TPR-like_helical_dom_sf"/>
</dbReference>
<name>A0A5C6E2R5_9BACT</name>
<gene>
    <name evidence="2" type="ORF">Q31b_28860</name>
</gene>
<feature type="chain" id="PRO_5022862632" evidence="1">
    <location>
        <begin position="29"/>
        <end position="693"/>
    </location>
</feature>
<reference evidence="2 3" key="1">
    <citation type="submission" date="2019-02" db="EMBL/GenBank/DDBJ databases">
        <title>Deep-cultivation of Planctomycetes and their phenomic and genomic characterization uncovers novel biology.</title>
        <authorList>
            <person name="Wiegand S."/>
            <person name="Jogler M."/>
            <person name="Boedeker C."/>
            <person name="Pinto D."/>
            <person name="Vollmers J."/>
            <person name="Rivas-Marin E."/>
            <person name="Kohn T."/>
            <person name="Peeters S.H."/>
            <person name="Heuer A."/>
            <person name="Rast P."/>
            <person name="Oberbeckmann S."/>
            <person name="Bunk B."/>
            <person name="Jeske O."/>
            <person name="Meyerdierks A."/>
            <person name="Storesund J.E."/>
            <person name="Kallscheuer N."/>
            <person name="Luecker S."/>
            <person name="Lage O.M."/>
            <person name="Pohl T."/>
            <person name="Merkel B.J."/>
            <person name="Hornburger P."/>
            <person name="Mueller R.-W."/>
            <person name="Bruemmer F."/>
            <person name="Labrenz M."/>
            <person name="Spormann A.M."/>
            <person name="Op Den Camp H."/>
            <person name="Overmann J."/>
            <person name="Amann R."/>
            <person name="Jetten M.S.M."/>
            <person name="Mascher T."/>
            <person name="Medema M.H."/>
            <person name="Devos D.P."/>
            <person name="Kaster A.-K."/>
            <person name="Ovreas L."/>
            <person name="Rohde M."/>
            <person name="Galperin M.Y."/>
            <person name="Jogler C."/>
        </authorList>
    </citation>
    <scope>NUCLEOTIDE SEQUENCE [LARGE SCALE GENOMIC DNA]</scope>
    <source>
        <strain evidence="2 3">Q31b</strain>
    </source>
</reference>
<keyword evidence="3" id="KW-1185">Reference proteome</keyword>
<dbReference type="PROSITE" id="PS51257">
    <property type="entry name" value="PROKAR_LIPOPROTEIN"/>
    <property type="match status" value="1"/>
</dbReference>
<protein>
    <submittedName>
        <fullName evidence="2">Uncharacterized protein</fullName>
    </submittedName>
</protein>
<sequence length="693" mass="76083" precursor="true">MRFLYRNKLAFSVFLFLSCVNSPSQVWAGVVAENVIVVVNAHSEDSRTLANHYCELRRIPTGNVIYLEDVPKALTINLDEFKSKILTPILQTLDKRRLAAQTKVIAYSAGFPTSVKINEHTERITDSGIKQYQKPVASLTGLTFFYRYILADEEGYLGWESNLYARGNFERTFRNPFAGEDGEAFDKAIAELQSDNAKESGETLKKLYEEHPTLSAVAIKAAEAFSAAEQIDAAEEMLEAAIHSGWNYERYIKETKSLSRLMSNQRIAAGVDSMKNAPLGMQEPLGFSSLKGWLPSGEAVPAKQSGITYLLSCMLGTVHPNASTINRAVDVLQRSATADRTFPKGQFMFSMTSDVRTKTRLPGIANAMVYLSSLGQDAKILHGKLPKGSETISGLMLGTASFDLVATRWKFVPGAIADNLTSYGGRYETASQTKLNELLHAGAAMSSGAVMEPFSLQFKFPNPIMYGYYADGVTAIEAFYLSITSPYQTLIVGDPLCQPFARPPRNNVEMSIASRVDANGKLANNVQIRRRILETDAPTTEPHHAEIFLNGRMARVTPAMEKYNLTFPEQYSGVMQVTFVLVGKDPTEPAIRYSQSFDVPGFWKGPRIEARINHPEKGKMTIAGESEGASSIEITVLGRPVGTIEGSRGATTIEMKDLGEGPLRVQGIAKFTNDEGQLTAMVAGEQFIIATAE</sequence>
<dbReference type="Proteomes" id="UP000315471">
    <property type="component" value="Unassembled WGS sequence"/>
</dbReference>
<comment type="caution">
    <text evidence="2">The sequence shown here is derived from an EMBL/GenBank/DDBJ whole genome shotgun (WGS) entry which is preliminary data.</text>
</comment>
<dbReference type="RefSeq" id="WP_197171507.1">
    <property type="nucleotide sequence ID" value="NZ_SJPY01000004.1"/>
</dbReference>
<evidence type="ECO:0000313" key="2">
    <source>
        <dbReference type="EMBL" id="TWU41439.1"/>
    </source>
</evidence>
<evidence type="ECO:0000313" key="3">
    <source>
        <dbReference type="Proteomes" id="UP000315471"/>
    </source>
</evidence>
<organism evidence="2 3">
    <name type="scientific">Novipirellula aureliae</name>
    <dbReference type="NCBI Taxonomy" id="2527966"/>
    <lineage>
        <taxon>Bacteria</taxon>
        <taxon>Pseudomonadati</taxon>
        <taxon>Planctomycetota</taxon>
        <taxon>Planctomycetia</taxon>
        <taxon>Pirellulales</taxon>
        <taxon>Pirellulaceae</taxon>
        <taxon>Novipirellula</taxon>
    </lineage>
</organism>
<dbReference type="AlphaFoldDB" id="A0A5C6E2R5"/>
<proteinExistence type="predicted"/>
<dbReference type="Gene3D" id="1.25.40.10">
    <property type="entry name" value="Tetratricopeptide repeat domain"/>
    <property type="match status" value="1"/>
</dbReference>
<dbReference type="EMBL" id="SJPY01000004">
    <property type="protein sequence ID" value="TWU41439.1"/>
    <property type="molecule type" value="Genomic_DNA"/>
</dbReference>
<keyword evidence="1" id="KW-0732">Signal</keyword>
<evidence type="ECO:0000256" key="1">
    <source>
        <dbReference type="SAM" id="SignalP"/>
    </source>
</evidence>
<accession>A0A5C6E2R5</accession>